<evidence type="ECO:0000256" key="5">
    <source>
        <dbReference type="ARBA" id="ARBA00022694"/>
    </source>
</evidence>
<evidence type="ECO:0000313" key="11">
    <source>
        <dbReference type="EMBL" id="CAI73997.1"/>
    </source>
</evidence>
<dbReference type="OMA" id="NNMIGAC"/>
<evidence type="ECO:0000256" key="6">
    <source>
        <dbReference type="ARBA" id="ARBA00022857"/>
    </source>
</evidence>
<dbReference type="RefSeq" id="XP_954677.1">
    <property type="nucleotide sequence ID" value="XM_949584.1"/>
</dbReference>
<dbReference type="InterPro" id="IPR004653">
    <property type="entry name" value="DusA"/>
</dbReference>
<dbReference type="PROSITE" id="PS01136">
    <property type="entry name" value="UPF0034"/>
    <property type="match status" value="1"/>
</dbReference>
<dbReference type="EMBL" id="CR940347">
    <property type="protein sequence ID" value="CAI73997.1"/>
    <property type="molecule type" value="Genomic_DNA"/>
</dbReference>
<dbReference type="InterPro" id="IPR013785">
    <property type="entry name" value="Aldolase_TIM"/>
</dbReference>
<dbReference type="PANTHER" id="PTHR42907">
    <property type="entry name" value="FMN-LINKED OXIDOREDUCTASES SUPERFAMILY PROTEIN"/>
    <property type="match status" value="1"/>
</dbReference>
<dbReference type="NCBIfam" id="NF008774">
    <property type="entry name" value="PRK11815.1"/>
    <property type="match status" value="1"/>
</dbReference>
<evidence type="ECO:0000256" key="1">
    <source>
        <dbReference type="ARBA" id="ARBA00001917"/>
    </source>
</evidence>
<keyword evidence="9" id="KW-1133">Transmembrane helix</keyword>
<dbReference type="GeneID" id="3863890"/>
<evidence type="ECO:0000256" key="9">
    <source>
        <dbReference type="SAM" id="Phobius"/>
    </source>
</evidence>
<dbReference type="KEGG" id="tan:TA19730"/>
<dbReference type="STRING" id="5874.Q4UFZ2"/>
<keyword evidence="4" id="KW-0288">FMN</keyword>
<name>Q4UFZ2_THEAN</name>
<dbReference type="Pfam" id="PF01207">
    <property type="entry name" value="Dus"/>
    <property type="match status" value="1"/>
</dbReference>
<dbReference type="GO" id="GO:0017150">
    <property type="term" value="F:tRNA dihydrouridine synthase activity"/>
    <property type="evidence" value="ECO:0007669"/>
    <property type="project" value="InterPro"/>
</dbReference>
<dbReference type="Gene3D" id="1.20.120.1460">
    <property type="match status" value="1"/>
</dbReference>
<keyword evidence="7" id="KW-0694">RNA-binding</keyword>
<evidence type="ECO:0000256" key="2">
    <source>
        <dbReference type="ARBA" id="ARBA00022555"/>
    </source>
</evidence>
<dbReference type="VEuPathDB" id="PiroplasmaDB:TA19730"/>
<dbReference type="SUPFAM" id="SSF51395">
    <property type="entry name" value="FMN-linked oxidoreductases"/>
    <property type="match status" value="1"/>
</dbReference>
<organism evidence="11 12">
    <name type="scientific">Theileria annulata</name>
    <dbReference type="NCBI Taxonomy" id="5874"/>
    <lineage>
        <taxon>Eukaryota</taxon>
        <taxon>Sar</taxon>
        <taxon>Alveolata</taxon>
        <taxon>Apicomplexa</taxon>
        <taxon>Aconoidasida</taxon>
        <taxon>Piroplasmida</taxon>
        <taxon>Theileriidae</taxon>
        <taxon>Theileria</taxon>
    </lineage>
</organism>
<evidence type="ECO:0000313" key="12">
    <source>
        <dbReference type="Proteomes" id="UP000001950"/>
    </source>
</evidence>
<proteinExistence type="predicted"/>
<dbReference type="CDD" id="cd02801">
    <property type="entry name" value="DUS_like_FMN"/>
    <property type="match status" value="1"/>
</dbReference>
<dbReference type="OrthoDB" id="10262250at2759"/>
<protein>
    <recommendedName>
        <fullName evidence="10">DUS-like FMN-binding domain-containing protein</fullName>
    </recommendedName>
</protein>
<evidence type="ECO:0000256" key="8">
    <source>
        <dbReference type="ARBA" id="ARBA00023002"/>
    </source>
</evidence>
<feature type="domain" description="DUS-like FMN-binding" evidence="10">
    <location>
        <begin position="88"/>
        <end position="407"/>
    </location>
</feature>
<evidence type="ECO:0000256" key="7">
    <source>
        <dbReference type="ARBA" id="ARBA00022884"/>
    </source>
</evidence>
<sequence length="408" mass="46987">MLYEMIYVPYLYTLLYHIIINLFPIRIVSGICLNKNSYAFLHLNLTNSHLITSKQQFRVVEGFSNIHKTNLNTMRNGIVSHSKPSLQIAPMLDVTYLQFRQFMRLLTRKTQLWTEMFVASSLINASEESVSRWLKFEENEHPIVAQLGGNCPETLVEAGRILKKFGYDEINLNVGCPSPRVSGKGCFGASLMREKELVRDIVHNMIKELEIPVTVKTRLGVDESDSYEFVKDFVSTVSQSGCEHFIIHSRKAWLKGINPKKNRTVPPLQYEKVFRLQRDFPHLKFTINGGFKTMESILDALNSENVDTDNNPHKLNGVMIGRLAYENPCILSNVDKIIYGVENPDTCYTRRILLEVFYLKFIANFQNYANYIDENVEETANMNISLIVKPILGVFHGEQGNKIFRRKF</sequence>
<dbReference type="AlphaFoldDB" id="Q4UFZ2"/>
<keyword evidence="5" id="KW-0819">tRNA processing</keyword>
<feature type="transmembrane region" description="Helical" evidence="9">
    <location>
        <begin position="6"/>
        <end position="25"/>
    </location>
</feature>
<keyword evidence="2" id="KW-0820">tRNA-binding</keyword>
<dbReference type="PANTHER" id="PTHR42907:SF1">
    <property type="entry name" value="FMN-LINKED OXIDOREDUCTASES SUPERFAMILY PROTEIN"/>
    <property type="match status" value="1"/>
</dbReference>
<keyword evidence="3" id="KW-0285">Flavoprotein</keyword>
<dbReference type="Proteomes" id="UP000001950">
    <property type="component" value="Chromosome 1"/>
</dbReference>
<accession>Q4UFZ2</accession>
<dbReference type="GO" id="GO:0050660">
    <property type="term" value="F:flavin adenine dinucleotide binding"/>
    <property type="evidence" value="ECO:0007669"/>
    <property type="project" value="InterPro"/>
</dbReference>
<dbReference type="InParanoid" id="Q4UFZ2"/>
<dbReference type="InterPro" id="IPR018517">
    <property type="entry name" value="tRNA_hU_synthase_CS"/>
</dbReference>
<dbReference type="GO" id="GO:0000049">
    <property type="term" value="F:tRNA binding"/>
    <property type="evidence" value="ECO:0007669"/>
    <property type="project" value="UniProtKB-KW"/>
</dbReference>
<evidence type="ECO:0000256" key="3">
    <source>
        <dbReference type="ARBA" id="ARBA00022630"/>
    </source>
</evidence>
<dbReference type="eggNOG" id="KOG2335">
    <property type="taxonomic scope" value="Eukaryota"/>
</dbReference>
<keyword evidence="6" id="KW-0521">NADP</keyword>
<keyword evidence="12" id="KW-1185">Reference proteome</keyword>
<evidence type="ECO:0000256" key="4">
    <source>
        <dbReference type="ARBA" id="ARBA00022643"/>
    </source>
</evidence>
<keyword evidence="8" id="KW-0560">Oxidoreductase</keyword>
<gene>
    <name evidence="11" type="ORF">TA19730</name>
</gene>
<keyword evidence="9" id="KW-0812">Transmembrane</keyword>
<reference evidence="11 12" key="1">
    <citation type="journal article" date="2005" name="Science">
        <title>Genome of the host-cell transforming parasite Theileria annulata compared with T. parva.</title>
        <authorList>
            <person name="Pain A."/>
            <person name="Renauld H."/>
            <person name="Berriman M."/>
            <person name="Murphy L."/>
            <person name="Yeats C.A."/>
            <person name="Weir W."/>
            <person name="Kerhornou A."/>
            <person name="Aslett M."/>
            <person name="Bishop R."/>
            <person name="Bouchier C."/>
            <person name="Cochet M."/>
            <person name="Coulson R.M.R."/>
            <person name="Cronin A."/>
            <person name="de Villiers E.P."/>
            <person name="Fraser A."/>
            <person name="Fosker N."/>
            <person name="Gardner M."/>
            <person name="Goble A."/>
            <person name="Griffiths-Jones S."/>
            <person name="Harris D.E."/>
            <person name="Katzer F."/>
            <person name="Larke N."/>
            <person name="Lord A."/>
            <person name="Maser P."/>
            <person name="McKellar S."/>
            <person name="Mooney P."/>
            <person name="Morton F."/>
            <person name="Nene V."/>
            <person name="O'Neil S."/>
            <person name="Price C."/>
            <person name="Quail M.A."/>
            <person name="Rabbinowitsch E."/>
            <person name="Rawlings N.D."/>
            <person name="Rutter S."/>
            <person name="Saunders D."/>
            <person name="Seeger K."/>
            <person name="Shah T."/>
            <person name="Squares R."/>
            <person name="Squares S."/>
            <person name="Tivey A."/>
            <person name="Walker A.R."/>
            <person name="Woodward J."/>
            <person name="Dobbelaere D.A.E."/>
            <person name="Langsley G."/>
            <person name="Rajandream M.A."/>
            <person name="McKeever D."/>
            <person name="Shiels B."/>
            <person name="Tait A."/>
            <person name="Barrell B.G."/>
            <person name="Hall N."/>
        </authorList>
    </citation>
    <scope>NUCLEOTIDE SEQUENCE [LARGE SCALE GENOMIC DNA]</scope>
    <source>
        <strain evidence="12">Ankara</strain>
    </source>
</reference>
<dbReference type="Gene3D" id="3.20.20.70">
    <property type="entry name" value="Aldolase class I"/>
    <property type="match status" value="1"/>
</dbReference>
<keyword evidence="9" id="KW-0472">Membrane</keyword>
<comment type="cofactor">
    <cofactor evidence="1">
        <name>FMN</name>
        <dbReference type="ChEBI" id="CHEBI:58210"/>
    </cofactor>
</comment>
<evidence type="ECO:0000259" key="10">
    <source>
        <dbReference type="Pfam" id="PF01207"/>
    </source>
</evidence>
<dbReference type="InterPro" id="IPR035587">
    <property type="entry name" value="DUS-like_FMN-bd"/>
</dbReference>